<feature type="domain" description="Nephrocystin 3-like N-terminal" evidence="5">
    <location>
        <begin position="152"/>
        <end position="301"/>
    </location>
</feature>
<evidence type="ECO:0000256" key="3">
    <source>
        <dbReference type="PROSITE-ProRule" id="PRU00023"/>
    </source>
</evidence>
<protein>
    <recommendedName>
        <fullName evidence="8">NACHT domain-containing protein</fullName>
    </recommendedName>
</protein>
<dbReference type="Pfam" id="PF22939">
    <property type="entry name" value="WHD_GPIID"/>
    <property type="match status" value="1"/>
</dbReference>
<reference evidence="7" key="1">
    <citation type="journal article" date="2014" name="BMC Genomics">
        <title>Genome characteristics reveal the impact of lichenization on lichen-forming fungus Endocarpon pusillum Hedwig (Verrucariales, Ascomycota).</title>
        <authorList>
            <person name="Wang Y.-Y."/>
            <person name="Liu B."/>
            <person name="Zhang X.-Y."/>
            <person name="Zhou Q.-M."/>
            <person name="Zhang T."/>
            <person name="Li H."/>
            <person name="Yu Y.-F."/>
            <person name="Zhang X.-L."/>
            <person name="Hao X.-Y."/>
            <person name="Wang M."/>
            <person name="Wang L."/>
            <person name="Wei J.-C."/>
        </authorList>
    </citation>
    <scope>NUCLEOTIDE SEQUENCE [LARGE SCALE GENOMIC DNA]</scope>
    <source>
        <strain evidence="7">Z07020 / HMAS-L-300199</strain>
    </source>
</reference>
<keyword evidence="1" id="KW-0677">Repeat</keyword>
<evidence type="ECO:0000256" key="2">
    <source>
        <dbReference type="ARBA" id="ARBA00023043"/>
    </source>
</evidence>
<dbReference type="PANTHER" id="PTHR24198">
    <property type="entry name" value="ANKYRIN REPEAT AND PROTEIN KINASE DOMAIN-CONTAINING PROTEIN"/>
    <property type="match status" value="1"/>
</dbReference>
<organism evidence="6 7">
    <name type="scientific">Endocarpon pusillum (strain Z07020 / HMAS-L-300199)</name>
    <name type="common">Lichen-forming fungus</name>
    <dbReference type="NCBI Taxonomy" id="1263415"/>
    <lineage>
        <taxon>Eukaryota</taxon>
        <taxon>Fungi</taxon>
        <taxon>Dikarya</taxon>
        <taxon>Ascomycota</taxon>
        <taxon>Pezizomycotina</taxon>
        <taxon>Eurotiomycetes</taxon>
        <taxon>Chaetothyriomycetidae</taxon>
        <taxon>Verrucariales</taxon>
        <taxon>Verrucariaceae</taxon>
        <taxon>Endocarpon</taxon>
    </lineage>
</organism>
<dbReference type="InterPro" id="IPR002110">
    <property type="entry name" value="Ankyrin_rpt"/>
</dbReference>
<dbReference type="eggNOG" id="KOG4177">
    <property type="taxonomic scope" value="Eukaryota"/>
</dbReference>
<gene>
    <name evidence="6" type="ORF">EPUS_03600</name>
</gene>
<feature type="repeat" description="ANK" evidence="3">
    <location>
        <begin position="907"/>
        <end position="931"/>
    </location>
</feature>
<evidence type="ECO:0008006" key="8">
    <source>
        <dbReference type="Google" id="ProtNLM"/>
    </source>
</evidence>
<dbReference type="Gene3D" id="1.25.40.20">
    <property type="entry name" value="Ankyrin repeat-containing domain"/>
    <property type="match status" value="5"/>
</dbReference>
<dbReference type="InterPro" id="IPR036770">
    <property type="entry name" value="Ankyrin_rpt-contain_sf"/>
</dbReference>
<evidence type="ECO:0000313" key="7">
    <source>
        <dbReference type="Proteomes" id="UP000019373"/>
    </source>
</evidence>
<dbReference type="HOGENOM" id="CLU_000288_34_7_1"/>
<dbReference type="Pfam" id="PF24883">
    <property type="entry name" value="NPHP3_N"/>
    <property type="match status" value="1"/>
</dbReference>
<dbReference type="Pfam" id="PF12796">
    <property type="entry name" value="Ank_2"/>
    <property type="match status" value="4"/>
</dbReference>
<feature type="domain" description="GPI inositol-deacylase winged helix" evidence="4">
    <location>
        <begin position="418"/>
        <end position="494"/>
    </location>
</feature>
<evidence type="ECO:0000259" key="5">
    <source>
        <dbReference type="Pfam" id="PF24883"/>
    </source>
</evidence>
<dbReference type="InterPro" id="IPR027417">
    <property type="entry name" value="P-loop_NTPase"/>
</dbReference>
<dbReference type="SMART" id="SM00248">
    <property type="entry name" value="ANK"/>
    <property type="match status" value="17"/>
</dbReference>
<dbReference type="SUPFAM" id="SSF48403">
    <property type="entry name" value="Ankyrin repeat"/>
    <property type="match status" value="3"/>
</dbReference>
<accession>U1GD95</accession>
<evidence type="ECO:0000259" key="4">
    <source>
        <dbReference type="Pfam" id="PF22939"/>
    </source>
</evidence>
<dbReference type="RefSeq" id="XP_007804382.1">
    <property type="nucleotide sequence ID" value="XM_007806191.1"/>
</dbReference>
<sequence length="1349" mass="151213">MFEGLEKVSSLITRYAIFENLYLFEPQTSTKEELRRMLIGLYALILRYLLQAKLHYSRRTGERMLRSSFETAEMAVGKYFTRISEEEKRVEDIAVLVDAQYQRDIASNVAKITTKSDRTTESLHHLRAEQQSRFEAVEKEISAFNRKQTRTTAGSGKSKLITTIIREMLSENEHNGAAAPVAYFYCARNAAEPLRAEPDEVVRALLKQLVHSEGRKQISSSLEDAFLTRQREADEDGCDPALLSIDECTPLILNWLRDNPVTIIIDALDECSPVRRHELLTALDTIVSQAENVVKVFVSSRDDIDIVLRLANSPNISIRANDNAKDIITYTNTEVSRAIQERRLLLGNVSDELRHKIIDALVDGARGMFRWVALSIQHLCENLRMILEDDVKEAIGRLPESLSGLYRIVYEEEILRSEPRGRAVAIRALQWLMCALQPLNTRKSLEAVSSDSAGQATHASKNDLIALLRNLIVVDEESDVFRFTHLSVREYLETRDEYSTEKCHAVAAARCASLSLSNTRKGKTSEQPAEEDFARYSIVFWPLHYQHGKPDAELQARMRNLFFQDDGIADTFRLWVNDFKSVLAEDENLLARLIPCEGGEELLELLALSPTPLFHFCCIFGQLPILESLKSDGFSDWDRVCHQGMTGLDVAICCEQQDTACLLLQYGVRAGFRPLQQRSPFVAAARLGQSEVVKLMLLDEDVNVNAQSQWVERTPLGAAAEHGHWEVVQLLLARGDLNLNDRDRYGATALYYAAANGHTRIVQGLLQRENVDFVSKNSQLPPSTALLEAAKGNDFVVVQLLLQRSHTPNLQSSDGKTLLHWTVSGKIAKEGITPLLCAIQLESIEIVKLLLAHPAIDVNTSSPEGRSPLCQMIHDSACFGLAGMDWFHIGSSLVQRLELQVNKQDFRGRAPLHYAVISDQAAFVELLLTRGDIDPNVRDDYDATPLWEAAYQGNSEASEFLVDDPRVDVNAEDKRDAEKQTCLHAAAGGPSPEVLQLFLDRNDDVNITTSRGQIPLHVATEKCRQGSVELLVTRKDVDVNKRDTLGRSSLWIASHLGKKSIVEALTRRDELDLNAPDVEGNITLHIAAFWGNKDVSEFLSKQDRIDLELVNCRGETSLWILVSRNWVHLLENFLTQGGLKILNTPDHLCQTPLHVAVLRGKLDTIKLLLRQPVIELKQKNNLILSPLGSAVRILAQNTENKSMADVVKVLLLTLAGQIDVGIHHVMGILVDGDLHRQTARFVKLYGREENKARRVRETESGWLRIWLDLTDIDPQARNHCDQTPLQTAAANGLAQIVSLLLLCEDDDIASTTIAAHPQTPFCLAARAGHQDVVRLLLRRSTLRPGMECK</sequence>
<dbReference type="OMA" id="NINPNCQ"/>
<evidence type="ECO:0000256" key="1">
    <source>
        <dbReference type="ARBA" id="ARBA00022737"/>
    </source>
</evidence>
<feature type="repeat" description="ANK" evidence="3">
    <location>
        <begin position="745"/>
        <end position="768"/>
    </location>
</feature>
<proteinExistence type="predicted"/>
<dbReference type="GeneID" id="19238640"/>
<dbReference type="Proteomes" id="UP000019373">
    <property type="component" value="Unassembled WGS sequence"/>
</dbReference>
<dbReference type="OrthoDB" id="7464126at2759"/>
<dbReference type="PROSITE" id="PS50088">
    <property type="entry name" value="ANK_REPEAT"/>
    <property type="match status" value="4"/>
</dbReference>
<dbReference type="Gene3D" id="3.40.50.300">
    <property type="entry name" value="P-loop containing nucleotide triphosphate hydrolases"/>
    <property type="match status" value="1"/>
</dbReference>
<keyword evidence="2 3" id="KW-0040">ANK repeat</keyword>
<name>U1GD95_ENDPU</name>
<dbReference type="SUPFAM" id="SSF52540">
    <property type="entry name" value="P-loop containing nucleoside triphosphate hydrolases"/>
    <property type="match status" value="1"/>
</dbReference>
<dbReference type="EMBL" id="KE721364">
    <property type="protein sequence ID" value="ERF70048.1"/>
    <property type="molecule type" value="Genomic_DNA"/>
</dbReference>
<evidence type="ECO:0000313" key="6">
    <source>
        <dbReference type="EMBL" id="ERF70048.1"/>
    </source>
</evidence>
<dbReference type="PROSITE" id="PS50297">
    <property type="entry name" value="ANK_REP_REGION"/>
    <property type="match status" value="4"/>
</dbReference>
<feature type="repeat" description="ANK" evidence="3">
    <location>
        <begin position="711"/>
        <end position="735"/>
    </location>
</feature>
<dbReference type="PANTHER" id="PTHR24198:SF165">
    <property type="entry name" value="ANKYRIN REPEAT-CONTAINING PROTEIN-RELATED"/>
    <property type="match status" value="1"/>
</dbReference>
<dbReference type="Pfam" id="PF00023">
    <property type="entry name" value="Ank"/>
    <property type="match status" value="2"/>
</dbReference>
<feature type="repeat" description="ANK" evidence="3">
    <location>
        <begin position="1148"/>
        <end position="1170"/>
    </location>
</feature>
<dbReference type="InterPro" id="IPR056884">
    <property type="entry name" value="NPHP3-like_N"/>
</dbReference>
<dbReference type="InterPro" id="IPR054471">
    <property type="entry name" value="GPIID_WHD"/>
</dbReference>
<keyword evidence="7" id="KW-1185">Reference proteome</keyword>